<dbReference type="Proteomes" id="UP000199541">
    <property type="component" value="Unassembled WGS sequence"/>
</dbReference>
<reference evidence="2" key="3">
    <citation type="submission" date="2023-06" db="EMBL/GenBank/DDBJ databases">
        <authorList>
            <person name="Sun Q."/>
            <person name="Zhou Y."/>
        </authorList>
    </citation>
    <scope>NUCLEOTIDE SEQUENCE</scope>
    <source>
        <strain evidence="2">CGMCC 1.10859</strain>
    </source>
</reference>
<sequence length="103" mass="11095">MAGAAPVTVTPVHGAPFQCAPFRPDAMRPNMMCPVRRLFESAPAGGKTTRPDRRTRKPPTGSRYARQDLRPEYAPTRCLGQRAAAARVSHLPGLALECRPGSG</sequence>
<feature type="region of interest" description="Disordered" evidence="1">
    <location>
        <begin position="38"/>
        <end position="72"/>
    </location>
</feature>
<evidence type="ECO:0000313" key="4">
    <source>
        <dbReference type="Proteomes" id="UP000199541"/>
    </source>
</evidence>
<reference evidence="3 4" key="2">
    <citation type="submission" date="2016-10" db="EMBL/GenBank/DDBJ databases">
        <authorList>
            <person name="Varghese N."/>
            <person name="Submissions S."/>
        </authorList>
    </citation>
    <scope>NUCLEOTIDE SEQUENCE [LARGE SCALE GENOMIC DNA]</scope>
    <source>
        <strain evidence="3 4">DSM 24802</strain>
    </source>
</reference>
<evidence type="ECO:0000313" key="2">
    <source>
        <dbReference type="EMBL" id="GHE00661.1"/>
    </source>
</evidence>
<protein>
    <submittedName>
        <fullName evidence="2">Uncharacterized protein</fullName>
    </submittedName>
</protein>
<keyword evidence="4" id="KW-1185">Reference proteome</keyword>
<organism evidence="2 5">
    <name type="scientific">Allgaiera indica</name>
    <dbReference type="NCBI Taxonomy" id="765699"/>
    <lineage>
        <taxon>Bacteria</taxon>
        <taxon>Pseudomonadati</taxon>
        <taxon>Pseudomonadota</taxon>
        <taxon>Alphaproteobacteria</taxon>
        <taxon>Rhodobacterales</taxon>
        <taxon>Paracoccaceae</taxon>
        <taxon>Allgaiera</taxon>
    </lineage>
</organism>
<proteinExistence type="predicted"/>
<evidence type="ECO:0000313" key="3">
    <source>
        <dbReference type="EMBL" id="SDW58050.1"/>
    </source>
</evidence>
<dbReference type="EMBL" id="FNOB01000005">
    <property type="protein sequence ID" value="SDW58050.1"/>
    <property type="molecule type" value="Genomic_DNA"/>
</dbReference>
<dbReference type="EMBL" id="BNAB01000004">
    <property type="protein sequence ID" value="GHE00661.1"/>
    <property type="molecule type" value="Genomic_DNA"/>
</dbReference>
<accession>A0AAN4UPY3</accession>
<evidence type="ECO:0000313" key="5">
    <source>
        <dbReference type="Proteomes" id="UP000634647"/>
    </source>
</evidence>
<dbReference type="AlphaFoldDB" id="A0AAN4UPY3"/>
<comment type="caution">
    <text evidence="2">The sequence shown here is derived from an EMBL/GenBank/DDBJ whole genome shotgun (WGS) entry which is preliminary data.</text>
</comment>
<name>A0AAN4UPY3_9RHOB</name>
<dbReference type="Proteomes" id="UP000634647">
    <property type="component" value="Unassembled WGS sequence"/>
</dbReference>
<gene>
    <name evidence="2" type="ORF">GCM10008024_13070</name>
    <name evidence="3" type="ORF">SAMN05444006_1057</name>
</gene>
<evidence type="ECO:0000256" key="1">
    <source>
        <dbReference type="SAM" id="MobiDB-lite"/>
    </source>
</evidence>
<reference evidence="2" key="1">
    <citation type="journal article" date="2014" name="Int. J. Syst. Evol. Microbiol.">
        <title>Complete genome sequence of Corynebacterium casei LMG S-19264T (=DSM 44701T), isolated from a smear-ripened cheese.</title>
        <authorList>
            <consortium name="US DOE Joint Genome Institute (JGI-PGF)"/>
            <person name="Walter F."/>
            <person name="Albersmeier A."/>
            <person name="Kalinowski J."/>
            <person name="Ruckert C."/>
        </authorList>
    </citation>
    <scope>NUCLEOTIDE SEQUENCE</scope>
    <source>
        <strain evidence="2">CGMCC 1.10859</strain>
    </source>
</reference>